<dbReference type="EMBL" id="JBDIML010000002">
    <property type="protein sequence ID" value="MEN2767071.1"/>
    <property type="molecule type" value="Genomic_DNA"/>
</dbReference>
<keyword evidence="2" id="KW-0012">Acyltransferase</keyword>
<dbReference type="InterPro" id="IPR051531">
    <property type="entry name" value="N-acetyltransferase"/>
</dbReference>
<keyword evidence="6" id="KW-1185">Reference proteome</keyword>
<dbReference type="SUPFAM" id="SSF55729">
    <property type="entry name" value="Acyl-CoA N-acyltransferases (Nat)"/>
    <property type="match status" value="1"/>
</dbReference>
<dbReference type="PANTHER" id="PTHR43792:SF8">
    <property type="entry name" value="[RIBOSOMAL PROTEIN US5]-ALANINE N-ACETYLTRANSFERASE"/>
    <property type="match status" value="1"/>
</dbReference>
<reference evidence="5 6" key="1">
    <citation type="submission" date="2024-05" db="EMBL/GenBank/DDBJ databases">
        <authorList>
            <person name="Haq I."/>
            <person name="Ullah Z."/>
            <person name="Ahmad R."/>
            <person name="Li M."/>
            <person name="Tong Y."/>
        </authorList>
    </citation>
    <scope>NUCLEOTIDE SEQUENCE [LARGE SCALE GENOMIC DNA]</scope>
    <source>
        <strain evidence="5 6">16A2E</strain>
    </source>
</reference>
<dbReference type="PANTHER" id="PTHR43792">
    <property type="entry name" value="GNAT FAMILY, PUTATIVE (AFU_ORTHOLOGUE AFUA_3G00765)-RELATED-RELATED"/>
    <property type="match status" value="1"/>
</dbReference>
<evidence type="ECO:0000256" key="1">
    <source>
        <dbReference type="ARBA" id="ARBA00022679"/>
    </source>
</evidence>
<dbReference type="Gene3D" id="3.40.630.30">
    <property type="match status" value="1"/>
</dbReference>
<gene>
    <name evidence="5" type="ORF">ABC228_07720</name>
</gene>
<feature type="domain" description="N-acetyltransferase" evidence="4">
    <location>
        <begin position="18"/>
        <end position="183"/>
    </location>
</feature>
<comment type="similarity">
    <text evidence="3">Belongs to the acetyltransferase family. RimJ subfamily.</text>
</comment>
<evidence type="ECO:0000256" key="2">
    <source>
        <dbReference type="ARBA" id="ARBA00023315"/>
    </source>
</evidence>
<dbReference type="Pfam" id="PF13302">
    <property type="entry name" value="Acetyltransf_3"/>
    <property type="match status" value="1"/>
</dbReference>
<evidence type="ECO:0000313" key="5">
    <source>
        <dbReference type="EMBL" id="MEN2767071.1"/>
    </source>
</evidence>
<keyword evidence="1" id="KW-0808">Transferase</keyword>
<organism evidence="5 6">
    <name type="scientific">Ornithinibacillus xuwenensis</name>
    <dbReference type="NCBI Taxonomy" id="3144668"/>
    <lineage>
        <taxon>Bacteria</taxon>
        <taxon>Bacillati</taxon>
        <taxon>Bacillota</taxon>
        <taxon>Bacilli</taxon>
        <taxon>Bacillales</taxon>
        <taxon>Bacillaceae</taxon>
        <taxon>Ornithinibacillus</taxon>
    </lineage>
</organism>
<comment type="caution">
    <text evidence="5">The sequence shown here is derived from an EMBL/GenBank/DDBJ whole genome shotgun (WGS) entry which is preliminary data.</text>
</comment>
<dbReference type="Proteomes" id="UP001444625">
    <property type="component" value="Unassembled WGS sequence"/>
</dbReference>
<name>A0ABU9XH64_9BACI</name>
<dbReference type="InterPro" id="IPR016181">
    <property type="entry name" value="Acyl_CoA_acyltransferase"/>
</dbReference>
<dbReference type="InterPro" id="IPR000182">
    <property type="entry name" value="GNAT_dom"/>
</dbReference>
<proteinExistence type="inferred from homology"/>
<evidence type="ECO:0000259" key="4">
    <source>
        <dbReference type="PROSITE" id="PS51186"/>
    </source>
</evidence>
<sequence length="187" mass="21749">MKQHQALTEIPILETKNYLLRGVALDDASRLFAFMQDKITMQFITPHPVQTEEEMEAAIKQYLAKFQEQKEIPWVIIHKEDGALIGQFRLHKLHMWHRKAEMGAVIQQDYQKTGVMTEVLGVILPYVFETLNLNRLVGDIFSGNEGSRRLLEKFGFKKEGVLRHTDFDGQAFHDTVVYSMLKHEYEA</sequence>
<accession>A0ABU9XH64</accession>
<evidence type="ECO:0000256" key="3">
    <source>
        <dbReference type="ARBA" id="ARBA00038502"/>
    </source>
</evidence>
<evidence type="ECO:0000313" key="6">
    <source>
        <dbReference type="Proteomes" id="UP001444625"/>
    </source>
</evidence>
<dbReference type="RefSeq" id="WP_345824531.1">
    <property type="nucleotide sequence ID" value="NZ_JBDIML010000002.1"/>
</dbReference>
<dbReference type="PROSITE" id="PS51186">
    <property type="entry name" value="GNAT"/>
    <property type="match status" value="1"/>
</dbReference>
<protein>
    <submittedName>
        <fullName evidence="5">GNAT family N-acetyltransferase</fullName>
    </submittedName>
</protein>